<gene>
    <name evidence="3" type="primary">ureF</name>
    <name evidence="4" type="ORF">SAMN04489710_11440</name>
</gene>
<reference evidence="5" key="1">
    <citation type="submission" date="2016-10" db="EMBL/GenBank/DDBJ databases">
        <authorList>
            <person name="Varghese N."/>
            <person name="Submissions S."/>
        </authorList>
    </citation>
    <scope>NUCLEOTIDE SEQUENCE [LARGE SCALE GENOMIC DNA]</scope>
    <source>
        <strain evidence="5">DSM 7481</strain>
    </source>
</reference>
<dbReference type="Gene3D" id="1.10.4190.10">
    <property type="entry name" value="Urease accessory protein UreF"/>
    <property type="match status" value="1"/>
</dbReference>
<evidence type="ECO:0000313" key="4">
    <source>
        <dbReference type="EMBL" id="SFE09303.1"/>
    </source>
</evidence>
<dbReference type="PANTHER" id="PTHR33620:SF1">
    <property type="entry name" value="UREASE ACCESSORY PROTEIN F"/>
    <property type="match status" value="1"/>
</dbReference>
<evidence type="ECO:0000313" key="5">
    <source>
        <dbReference type="Proteomes" id="UP000199517"/>
    </source>
</evidence>
<dbReference type="HAMAP" id="MF_01385">
    <property type="entry name" value="UreF"/>
    <property type="match status" value="1"/>
</dbReference>
<dbReference type="AlphaFoldDB" id="A0A1I1XTV8"/>
<dbReference type="RefSeq" id="WP_092955527.1">
    <property type="nucleotide sequence ID" value="NZ_FOMQ01000014.1"/>
</dbReference>
<keyword evidence="5" id="KW-1185">Reference proteome</keyword>
<dbReference type="PIRSF" id="PIRSF009467">
    <property type="entry name" value="Ureas_acces_UreF"/>
    <property type="match status" value="1"/>
</dbReference>
<evidence type="ECO:0000256" key="3">
    <source>
        <dbReference type="HAMAP-Rule" id="MF_01385"/>
    </source>
</evidence>
<keyword evidence="3" id="KW-0963">Cytoplasm</keyword>
<dbReference type="PANTHER" id="PTHR33620">
    <property type="entry name" value="UREASE ACCESSORY PROTEIN F"/>
    <property type="match status" value="1"/>
</dbReference>
<name>A0A1I1XTV8_9BURK</name>
<comment type="subcellular location">
    <subcellularLocation>
        <location evidence="3">Cytoplasm</location>
    </subcellularLocation>
</comment>
<dbReference type="GO" id="GO:0016151">
    <property type="term" value="F:nickel cation binding"/>
    <property type="evidence" value="ECO:0007669"/>
    <property type="project" value="UniProtKB-UniRule"/>
</dbReference>
<comment type="function">
    <text evidence="3">Required for maturation of urease via the functional incorporation of the urease nickel metallocenter.</text>
</comment>
<evidence type="ECO:0000256" key="1">
    <source>
        <dbReference type="ARBA" id="ARBA00022988"/>
    </source>
</evidence>
<dbReference type="OrthoDB" id="9798772at2"/>
<keyword evidence="1 3" id="KW-0996">Nickel insertion</keyword>
<dbReference type="EMBL" id="FOMQ01000014">
    <property type="protein sequence ID" value="SFE09303.1"/>
    <property type="molecule type" value="Genomic_DNA"/>
</dbReference>
<sequence length="241" mass="25995">MGHDAPAPLPPLPAASLLQLIWLASPALPVGGFSYSEGLEIAVERAGVTTEAAAAEWLQEQLHLTQARGDMAAVHQALAAWRAGDAQRVRALNDWVRHTRETSELRLQTEQMGRSLADWLRNQYQHAGDAEALADVARLAALPPTYPVAFALAAARTEARSEDVLLAYAFGWAENMVQAALKAVPLGQSAGQRILAQLASALPRAVAHAIQLPDADRQAFSPMLAVLSAQHETQYSRLFRS</sequence>
<dbReference type="GO" id="GO:0005737">
    <property type="term" value="C:cytoplasm"/>
    <property type="evidence" value="ECO:0007669"/>
    <property type="project" value="UniProtKB-SubCell"/>
</dbReference>
<dbReference type="STRING" id="32040.SAMN04489710_11440"/>
<organism evidence="4 5">
    <name type="scientific">Paracidovorax konjaci</name>
    <dbReference type="NCBI Taxonomy" id="32040"/>
    <lineage>
        <taxon>Bacteria</taxon>
        <taxon>Pseudomonadati</taxon>
        <taxon>Pseudomonadota</taxon>
        <taxon>Betaproteobacteria</taxon>
        <taxon>Burkholderiales</taxon>
        <taxon>Comamonadaceae</taxon>
        <taxon>Paracidovorax</taxon>
    </lineage>
</organism>
<dbReference type="Proteomes" id="UP000199517">
    <property type="component" value="Unassembled WGS sequence"/>
</dbReference>
<comment type="subunit">
    <text evidence="3">UreD, UreF and UreG form a complex that acts as a GTP-hydrolysis-dependent molecular chaperone, activating the urease apoprotein by helping to assemble the nickel containing metallocenter of UreC. The UreE protein probably delivers the nickel.</text>
</comment>
<dbReference type="InterPro" id="IPR002639">
    <property type="entry name" value="UreF"/>
</dbReference>
<accession>A0A1I1XTV8</accession>
<keyword evidence="2 3" id="KW-0143">Chaperone</keyword>
<dbReference type="Pfam" id="PF01730">
    <property type="entry name" value="UreF"/>
    <property type="match status" value="1"/>
</dbReference>
<evidence type="ECO:0000256" key="2">
    <source>
        <dbReference type="ARBA" id="ARBA00023186"/>
    </source>
</evidence>
<comment type="similarity">
    <text evidence="3">Belongs to the UreF family.</text>
</comment>
<protein>
    <recommendedName>
        <fullName evidence="3">Urease accessory protein UreF</fullName>
    </recommendedName>
</protein>
<dbReference type="InterPro" id="IPR038277">
    <property type="entry name" value="UreF_sf"/>
</dbReference>
<proteinExistence type="inferred from homology"/>